<dbReference type="GO" id="GO:0004588">
    <property type="term" value="F:orotate phosphoribosyltransferase activity"/>
    <property type="evidence" value="ECO:0007669"/>
    <property type="project" value="UniProtKB-UniRule"/>
</dbReference>
<comment type="function">
    <text evidence="6">Catalyzes the transfer of a ribosyl phosphate group from 5-phosphoribose 1-diphosphate to orotate, leading to the formation of orotidine monophosphate (OMP).</text>
</comment>
<dbReference type="GO" id="GO:0019856">
    <property type="term" value="P:pyrimidine nucleobase biosynthetic process"/>
    <property type="evidence" value="ECO:0007669"/>
    <property type="project" value="TreeGrafter"/>
</dbReference>
<dbReference type="EMBL" id="JACHIO010000018">
    <property type="protein sequence ID" value="MBB5065574.1"/>
    <property type="molecule type" value="Genomic_DNA"/>
</dbReference>
<dbReference type="EC" id="2.4.2.10" evidence="2 6"/>
<dbReference type="GO" id="GO:0044205">
    <property type="term" value="P:'de novo' UMP biosynthetic process"/>
    <property type="evidence" value="ECO:0007669"/>
    <property type="project" value="UniProtKB-UniRule"/>
</dbReference>
<evidence type="ECO:0000256" key="2">
    <source>
        <dbReference type="ARBA" id="ARBA00011971"/>
    </source>
</evidence>
<dbReference type="PANTHER" id="PTHR19278">
    <property type="entry name" value="OROTATE PHOSPHORIBOSYLTRANSFERASE"/>
    <property type="match status" value="1"/>
</dbReference>
<dbReference type="Proteomes" id="UP000584867">
    <property type="component" value="Unassembled WGS sequence"/>
</dbReference>
<evidence type="ECO:0000256" key="5">
    <source>
        <dbReference type="ARBA" id="ARBA00022975"/>
    </source>
</evidence>
<feature type="binding site" evidence="6">
    <location>
        <position position="99"/>
    </location>
    <ligand>
        <name>5-phospho-alpha-D-ribose 1-diphosphate</name>
        <dbReference type="ChEBI" id="CHEBI:58017"/>
        <note>ligand shared between dimeric partners</note>
    </ligand>
</feature>
<keyword evidence="4 6" id="KW-0808">Transferase</keyword>
<proteinExistence type="inferred from homology"/>
<dbReference type="SUPFAM" id="SSF53271">
    <property type="entry name" value="PRTase-like"/>
    <property type="match status" value="1"/>
</dbReference>
<feature type="binding site" description="in other chain" evidence="6">
    <location>
        <position position="27"/>
    </location>
    <ligand>
        <name>5-phospho-alpha-D-ribose 1-diphosphate</name>
        <dbReference type="ChEBI" id="CHEBI:58017"/>
        <note>ligand shared between dimeric partners</note>
    </ligand>
</feature>
<dbReference type="InterPro" id="IPR004467">
    <property type="entry name" value="Or_phspho_trans_dom"/>
</dbReference>
<protein>
    <recommendedName>
        <fullName evidence="2 6">Orotate phosphoribosyltransferase</fullName>
        <shortName evidence="6">OPRT</shortName>
        <shortName evidence="6">OPRTase</shortName>
        <ecNumber evidence="2 6">2.4.2.10</ecNumber>
    </recommendedName>
</protein>
<dbReference type="GO" id="GO:0000287">
    <property type="term" value="F:magnesium ion binding"/>
    <property type="evidence" value="ECO:0007669"/>
    <property type="project" value="UniProtKB-UniRule"/>
</dbReference>
<evidence type="ECO:0000256" key="3">
    <source>
        <dbReference type="ARBA" id="ARBA00022676"/>
    </source>
</evidence>
<keyword evidence="6" id="KW-0460">Magnesium</keyword>
<dbReference type="UniPathway" id="UPA00070">
    <property type="reaction ID" value="UER00119"/>
</dbReference>
<name>A0A7W7ZSX2_9BACT</name>
<comment type="pathway">
    <text evidence="1 6">Pyrimidine metabolism; UMP biosynthesis via de novo pathway; UMP from orotate: step 1/2.</text>
</comment>
<comment type="cofactor">
    <cofactor evidence="6">
        <name>Mg(2+)</name>
        <dbReference type="ChEBI" id="CHEBI:18420"/>
    </cofactor>
</comment>
<evidence type="ECO:0000313" key="8">
    <source>
        <dbReference type="Proteomes" id="UP000584867"/>
    </source>
</evidence>
<evidence type="ECO:0000256" key="1">
    <source>
        <dbReference type="ARBA" id="ARBA00004889"/>
    </source>
</evidence>
<dbReference type="InterPro" id="IPR023031">
    <property type="entry name" value="OPRT"/>
</dbReference>
<feature type="binding site" evidence="6">
    <location>
        <position position="95"/>
    </location>
    <ligand>
        <name>5-phospho-alpha-D-ribose 1-diphosphate</name>
        <dbReference type="ChEBI" id="CHEBI:58017"/>
        <note>ligand shared between dimeric partners</note>
    </ligand>
</feature>
<comment type="similarity">
    <text evidence="6">Belongs to the purine/pyrimidine phosphoribosyltransferase family. PyrE subfamily.</text>
</comment>
<accession>A0A7W7ZSX2</accession>
<dbReference type="RefSeq" id="WP_184258393.1">
    <property type="nucleotide sequence ID" value="NZ_JACHIO010000018.1"/>
</dbReference>
<evidence type="ECO:0000256" key="4">
    <source>
        <dbReference type="ARBA" id="ARBA00022679"/>
    </source>
</evidence>
<dbReference type="AlphaFoldDB" id="A0A7W7ZSX2"/>
<dbReference type="Gene3D" id="3.40.50.2020">
    <property type="match status" value="1"/>
</dbReference>
<dbReference type="InterPro" id="IPR000836">
    <property type="entry name" value="PRTase_dom"/>
</dbReference>
<evidence type="ECO:0000256" key="6">
    <source>
        <dbReference type="HAMAP-Rule" id="MF_01208"/>
    </source>
</evidence>
<feature type="binding site" evidence="6">
    <location>
        <position position="125"/>
    </location>
    <ligand>
        <name>orotate</name>
        <dbReference type="ChEBI" id="CHEBI:30839"/>
    </ligand>
</feature>
<keyword evidence="5 6" id="KW-0665">Pyrimidine biosynthesis</keyword>
<organism evidence="7 8">
    <name type="scientific">Granulicella mallensis</name>
    <dbReference type="NCBI Taxonomy" id="940614"/>
    <lineage>
        <taxon>Bacteria</taxon>
        <taxon>Pseudomonadati</taxon>
        <taxon>Acidobacteriota</taxon>
        <taxon>Terriglobia</taxon>
        <taxon>Terriglobales</taxon>
        <taxon>Acidobacteriaceae</taxon>
        <taxon>Granulicella</taxon>
    </lineage>
</organism>
<comment type="subunit">
    <text evidence="6">Homodimer.</text>
</comment>
<comment type="caution">
    <text evidence="7">The sequence shown here is derived from an EMBL/GenBank/DDBJ whole genome shotgun (WGS) entry which is preliminary data.</text>
</comment>
<reference evidence="7 8" key="1">
    <citation type="submission" date="2020-08" db="EMBL/GenBank/DDBJ databases">
        <title>Genomic Encyclopedia of Type Strains, Phase IV (KMG-V): Genome sequencing to study the core and pangenomes of soil and plant-associated prokaryotes.</title>
        <authorList>
            <person name="Whitman W."/>
        </authorList>
    </citation>
    <scope>NUCLEOTIDE SEQUENCE [LARGE SCALE GENOMIC DNA]</scope>
    <source>
        <strain evidence="7 8">X5P3</strain>
    </source>
</reference>
<dbReference type="HAMAP" id="MF_01208">
    <property type="entry name" value="PyrE"/>
    <property type="match status" value="1"/>
</dbReference>
<dbReference type="CDD" id="cd06223">
    <property type="entry name" value="PRTases_typeI"/>
    <property type="match status" value="1"/>
</dbReference>
<comment type="catalytic activity">
    <reaction evidence="6">
        <text>orotidine 5'-phosphate + diphosphate = orotate + 5-phospho-alpha-D-ribose 1-diphosphate</text>
        <dbReference type="Rhea" id="RHEA:10380"/>
        <dbReference type="ChEBI" id="CHEBI:30839"/>
        <dbReference type="ChEBI" id="CHEBI:33019"/>
        <dbReference type="ChEBI" id="CHEBI:57538"/>
        <dbReference type="ChEBI" id="CHEBI:58017"/>
        <dbReference type="EC" id="2.4.2.10"/>
    </reaction>
</comment>
<sequence length="213" mass="23072">MSSYEIAEALIAIQGVGFKPRDPITFKSGIKSPVYCDNRKFPFHPEQWAKVIHGFEQLVEEKQIPLDVVGGIEAAGIPHSAAFGFSAKKPSIFIRKEAKGHGAKKRVEGGDVSGKQVVLIEDLVTTGSSSLSAVEALRAEGAIVSDCLAIISYNFPEAIENFAQAGVRLHALTTFEAVLQIAIERATLDEAGAAIVRDWLREPHGWAKRHGLE</sequence>
<feature type="binding site" description="in other chain" evidence="6">
    <location>
        <begin position="121"/>
        <end position="129"/>
    </location>
    <ligand>
        <name>5-phospho-alpha-D-ribose 1-diphosphate</name>
        <dbReference type="ChEBI" id="CHEBI:58017"/>
        <note>ligand shared between dimeric partners</note>
    </ligand>
</feature>
<evidence type="ECO:0000313" key="7">
    <source>
        <dbReference type="EMBL" id="MBB5065574.1"/>
    </source>
</evidence>
<comment type="caution">
    <text evidence="6">Lacks conserved residue(s) required for the propagation of feature annotation.</text>
</comment>
<gene>
    <name evidence="6" type="primary">pyrE</name>
    <name evidence="7" type="ORF">HDF15_003943</name>
</gene>
<feature type="binding site" description="in other chain" evidence="6">
    <location>
        <position position="96"/>
    </location>
    <ligand>
        <name>5-phospho-alpha-D-ribose 1-diphosphate</name>
        <dbReference type="ChEBI" id="CHEBI:58017"/>
        <note>ligand shared between dimeric partners</note>
    </ligand>
</feature>
<dbReference type="InterPro" id="IPR029057">
    <property type="entry name" value="PRTase-like"/>
</dbReference>
<keyword evidence="3 6" id="KW-0328">Glycosyltransferase</keyword>
<dbReference type="NCBIfam" id="TIGR00336">
    <property type="entry name" value="pyrE"/>
    <property type="match status" value="1"/>
</dbReference>
<feature type="binding site" evidence="6">
    <location>
        <position position="101"/>
    </location>
    <ligand>
        <name>5-phospho-alpha-D-ribose 1-diphosphate</name>
        <dbReference type="ChEBI" id="CHEBI:58017"/>
        <note>ligand shared between dimeric partners</note>
    </ligand>
</feature>
<dbReference type="PANTHER" id="PTHR19278:SF9">
    <property type="entry name" value="URIDINE 5'-MONOPHOSPHATE SYNTHASE"/>
    <property type="match status" value="1"/>
</dbReference>